<dbReference type="InterPro" id="IPR010920">
    <property type="entry name" value="LSM_dom_sf"/>
</dbReference>
<dbReference type="Pfam" id="PF00924">
    <property type="entry name" value="MS_channel_2nd"/>
    <property type="match status" value="1"/>
</dbReference>
<dbReference type="SUPFAM" id="SSF82689">
    <property type="entry name" value="Mechanosensitive channel protein MscS (YggB), C-terminal domain"/>
    <property type="match status" value="1"/>
</dbReference>
<evidence type="ECO:0000313" key="11">
    <source>
        <dbReference type="Proteomes" id="UP000581135"/>
    </source>
</evidence>
<name>A0A839SQT9_9PROT</name>
<accession>A0A839SQT9</accession>
<reference evidence="10 11" key="1">
    <citation type="submission" date="2020-08" db="EMBL/GenBank/DDBJ databases">
        <title>Genomic Encyclopedia of Type Strains, Phase III (KMG-III): the genomes of soil and plant-associated and newly described type strains.</title>
        <authorList>
            <person name="Whitman W."/>
        </authorList>
    </citation>
    <scope>NUCLEOTIDE SEQUENCE [LARGE SCALE GENOMIC DNA]</scope>
    <source>
        <strain evidence="10 11">CECT 8803</strain>
    </source>
</reference>
<dbReference type="EMBL" id="JACHXA010000001">
    <property type="protein sequence ID" value="MBB3064319.1"/>
    <property type="molecule type" value="Genomic_DNA"/>
</dbReference>
<dbReference type="GO" id="GO:0005886">
    <property type="term" value="C:plasma membrane"/>
    <property type="evidence" value="ECO:0007669"/>
    <property type="project" value="UniProtKB-SubCell"/>
</dbReference>
<evidence type="ECO:0000256" key="2">
    <source>
        <dbReference type="ARBA" id="ARBA00008017"/>
    </source>
</evidence>
<keyword evidence="4 7" id="KW-0812">Transmembrane</keyword>
<feature type="domain" description="Mechanosensitive ion channel MscS C-terminal" evidence="9">
    <location>
        <begin position="211"/>
        <end position="282"/>
    </location>
</feature>
<organism evidence="10 11">
    <name type="scientific">Limibacillus halophilus</name>
    <dbReference type="NCBI Taxonomy" id="1579333"/>
    <lineage>
        <taxon>Bacteria</taxon>
        <taxon>Pseudomonadati</taxon>
        <taxon>Pseudomonadota</taxon>
        <taxon>Alphaproteobacteria</taxon>
        <taxon>Rhodospirillales</taxon>
        <taxon>Rhodovibrionaceae</taxon>
        <taxon>Limibacillus</taxon>
    </lineage>
</organism>
<evidence type="ECO:0000259" key="9">
    <source>
        <dbReference type="Pfam" id="PF21082"/>
    </source>
</evidence>
<keyword evidence="3" id="KW-1003">Cell membrane</keyword>
<feature type="transmembrane region" description="Helical" evidence="7">
    <location>
        <begin position="109"/>
        <end position="128"/>
    </location>
</feature>
<sequence>MKARELLDRLLAPAAASVGCVVVYLTHPRALEAIGFESHSQVILTLSGAASLFSSAWLCGRLVGLALERSGPNRRRVPKLLQELVSVALFIAASIATVILVLGQSFSGALASSGLVIAVFGFAIRNVLADVFSGIALGLEAPYRIGDWVEIGSNVKGRVVEIGWRTTRLLTRDSTYTILPNSQIAQQKLTNYSAPQRHYRRQVEILVNHEISASQAKAILSNAAAQVPLVLRAPAPDARILAHEPKGIRYAVRFWVPNYAEDIDCVDAILQAIDQALRDNDLPPPYDRVRLIRGTVATSARESDRIECVG</sequence>
<dbReference type="InterPro" id="IPR023408">
    <property type="entry name" value="MscS_beta-dom_sf"/>
</dbReference>
<dbReference type="RefSeq" id="WP_183415113.1">
    <property type="nucleotide sequence ID" value="NZ_JACHXA010000001.1"/>
</dbReference>
<feature type="transmembrane region" description="Helical" evidence="7">
    <location>
        <begin position="84"/>
        <end position="103"/>
    </location>
</feature>
<protein>
    <recommendedName>
        <fullName evidence="7">Small-conductance mechanosensitive channel</fullName>
    </recommendedName>
</protein>
<proteinExistence type="inferred from homology"/>
<dbReference type="GO" id="GO:0008381">
    <property type="term" value="F:mechanosensitive monoatomic ion channel activity"/>
    <property type="evidence" value="ECO:0007669"/>
    <property type="project" value="InterPro"/>
</dbReference>
<dbReference type="AlphaFoldDB" id="A0A839SQT9"/>
<dbReference type="Gene3D" id="2.30.30.60">
    <property type="match status" value="1"/>
</dbReference>
<dbReference type="InterPro" id="IPR006685">
    <property type="entry name" value="MscS_channel_2nd"/>
</dbReference>
<comment type="caution">
    <text evidence="7">Lacks conserved residue(s) required for the propagation of feature annotation.</text>
</comment>
<comment type="subunit">
    <text evidence="7">Homoheptamer.</text>
</comment>
<keyword evidence="7" id="KW-0407">Ion channel</keyword>
<dbReference type="InterPro" id="IPR045275">
    <property type="entry name" value="MscS_archaea/bacteria_type"/>
</dbReference>
<feature type="transmembrane region" description="Helical" evidence="7">
    <location>
        <begin position="43"/>
        <end position="63"/>
    </location>
</feature>
<dbReference type="PANTHER" id="PTHR30221">
    <property type="entry name" value="SMALL-CONDUCTANCE MECHANOSENSITIVE CHANNEL"/>
    <property type="match status" value="1"/>
</dbReference>
<evidence type="ECO:0000256" key="5">
    <source>
        <dbReference type="ARBA" id="ARBA00022989"/>
    </source>
</evidence>
<keyword evidence="6 7" id="KW-0472">Membrane</keyword>
<dbReference type="PANTHER" id="PTHR30221:SF1">
    <property type="entry name" value="SMALL-CONDUCTANCE MECHANOSENSITIVE CHANNEL"/>
    <property type="match status" value="1"/>
</dbReference>
<dbReference type="InterPro" id="IPR049278">
    <property type="entry name" value="MS_channel_C"/>
</dbReference>
<keyword evidence="11" id="KW-1185">Reference proteome</keyword>
<evidence type="ECO:0000256" key="1">
    <source>
        <dbReference type="ARBA" id="ARBA00004651"/>
    </source>
</evidence>
<evidence type="ECO:0000259" key="8">
    <source>
        <dbReference type="Pfam" id="PF00924"/>
    </source>
</evidence>
<comment type="function">
    <text evidence="7">Mechanosensitive channel that participates in the regulation of osmotic pressure changes within the cell, opening in response to stretch forces in the membrane lipid bilayer, without the need for other proteins. Contributes to normal resistance to hypoosmotic shock. Forms an ion channel of 1.0 nanosiemens conductance with a slight preference for anions.</text>
</comment>
<evidence type="ECO:0000313" key="10">
    <source>
        <dbReference type="EMBL" id="MBB3064319.1"/>
    </source>
</evidence>
<dbReference type="PROSITE" id="PS51257">
    <property type="entry name" value="PROKAR_LIPOPROTEIN"/>
    <property type="match status" value="1"/>
</dbReference>
<keyword evidence="7" id="KW-0813">Transport</keyword>
<dbReference type="Pfam" id="PF21082">
    <property type="entry name" value="MS_channel_3rd"/>
    <property type="match status" value="1"/>
</dbReference>
<dbReference type="SUPFAM" id="SSF50182">
    <property type="entry name" value="Sm-like ribonucleoproteins"/>
    <property type="match status" value="1"/>
</dbReference>
<gene>
    <name evidence="10" type="ORF">FHR98_000584</name>
</gene>
<evidence type="ECO:0000256" key="7">
    <source>
        <dbReference type="RuleBase" id="RU369025"/>
    </source>
</evidence>
<dbReference type="InterPro" id="IPR011066">
    <property type="entry name" value="MscS_channel_C_sf"/>
</dbReference>
<keyword evidence="5 7" id="KW-1133">Transmembrane helix</keyword>
<comment type="caution">
    <text evidence="10">The sequence shown here is derived from an EMBL/GenBank/DDBJ whole genome shotgun (WGS) entry which is preliminary data.</text>
</comment>
<keyword evidence="7" id="KW-0997">Cell inner membrane</keyword>
<evidence type="ECO:0000256" key="3">
    <source>
        <dbReference type="ARBA" id="ARBA00022475"/>
    </source>
</evidence>
<dbReference type="Proteomes" id="UP000581135">
    <property type="component" value="Unassembled WGS sequence"/>
</dbReference>
<evidence type="ECO:0000256" key="4">
    <source>
        <dbReference type="ARBA" id="ARBA00022692"/>
    </source>
</evidence>
<evidence type="ECO:0000256" key="6">
    <source>
        <dbReference type="ARBA" id="ARBA00023136"/>
    </source>
</evidence>
<comment type="subcellular location">
    <subcellularLocation>
        <location evidence="7">Cell inner membrane</location>
        <topology evidence="7">Multi-pass membrane protein</topology>
    </subcellularLocation>
    <subcellularLocation>
        <location evidence="1">Cell membrane</location>
        <topology evidence="1">Multi-pass membrane protein</topology>
    </subcellularLocation>
</comment>
<keyword evidence="7" id="KW-0406">Ion transport</keyword>
<dbReference type="Gene3D" id="1.10.287.1260">
    <property type="match status" value="1"/>
</dbReference>
<comment type="similarity">
    <text evidence="2 7">Belongs to the MscS (TC 1.A.23) family.</text>
</comment>
<feature type="domain" description="Mechanosensitive ion channel MscS" evidence="8">
    <location>
        <begin position="126"/>
        <end position="193"/>
    </location>
</feature>
<dbReference type="Gene3D" id="3.30.70.100">
    <property type="match status" value="1"/>
</dbReference>